<dbReference type="InterPro" id="IPR021147">
    <property type="entry name" value="DUF697"/>
</dbReference>
<dbReference type="Pfam" id="PF05128">
    <property type="entry name" value="DUF697"/>
    <property type="match status" value="1"/>
</dbReference>
<dbReference type="EMBL" id="JACHGW010000001">
    <property type="protein sequence ID" value="MBB6049145.1"/>
    <property type="molecule type" value="Genomic_DNA"/>
</dbReference>
<evidence type="ECO:0000256" key="1">
    <source>
        <dbReference type="ARBA" id="ARBA00004141"/>
    </source>
</evidence>
<name>A0A7W9SM41_ARMRO</name>
<feature type="compositionally biased region" description="Basic and acidic residues" evidence="5">
    <location>
        <begin position="23"/>
        <end position="35"/>
    </location>
</feature>
<feature type="transmembrane region" description="Helical" evidence="6">
    <location>
        <begin position="116"/>
        <end position="136"/>
    </location>
</feature>
<organism evidence="7 8">
    <name type="scientific">Armatimonas rosea</name>
    <dbReference type="NCBI Taxonomy" id="685828"/>
    <lineage>
        <taxon>Bacteria</taxon>
        <taxon>Bacillati</taxon>
        <taxon>Armatimonadota</taxon>
        <taxon>Armatimonadia</taxon>
        <taxon>Armatimonadales</taxon>
        <taxon>Armatimonadaceae</taxon>
        <taxon>Armatimonas</taxon>
    </lineage>
</organism>
<evidence type="ECO:0000256" key="6">
    <source>
        <dbReference type="SAM" id="Phobius"/>
    </source>
</evidence>
<evidence type="ECO:0000256" key="3">
    <source>
        <dbReference type="ARBA" id="ARBA00022989"/>
    </source>
</evidence>
<sequence length="272" mass="29016">MPDSDNILSLAKMLGNQAKKKVKEALGTEEEDKKRGPTPWPPMRNEDMSYMEPDWDELDRKANAIVITYTTVSAAATVLPLVDVAVVTATFSKMATELAGVYQVLVSAKRARQMGWAIASTTGAVLGATYGAAYAASKIAKFIPGAGYLVSVAIQAPLTAAVAWAAGDSLKNYFKACRQGRDPGIEALKESFTNTLHLKLKTVKLPGGKDAEVAEPAAGKTAAKAASASADEPRDNVSETVEKLAMMHELLKQGAISQAEYDKKRAELLSRI</sequence>
<evidence type="ECO:0000256" key="5">
    <source>
        <dbReference type="SAM" id="MobiDB-lite"/>
    </source>
</evidence>
<keyword evidence="3 6" id="KW-1133">Transmembrane helix</keyword>
<keyword evidence="8" id="KW-1185">Reference proteome</keyword>
<protein>
    <submittedName>
        <fullName evidence="7">Uncharacterized protein (DUF697 family)</fullName>
    </submittedName>
</protein>
<reference evidence="7 8" key="1">
    <citation type="submission" date="2020-08" db="EMBL/GenBank/DDBJ databases">
        <title>Genomic Encyclopedia of Type Strains, Phase IV (KMG-IV): sequencing the most valuable type-strain genomes for metagenomic binning, comparative biology and taxonomic classification.</title>
        <authorList>
            <person name="Goeker M."/>
        </authorList>
    </citation>
    <scope>NUCLEOTIDE SEQUENCE [LARGE SCALE GENOMIC DNA]</scope>
    <source>
        <strain evidence="7 8">DSM 23562</strain>
    </source>
</reference>
<dbReference type="AlphaFoldDB" id="A0A7W9SM41"/>
<gene>
    <name evidence="7" type="ORF">HNQ39_000907</name>
</gene>
<accession>A0A7W9SM41</accession>
<comment type="caution">
    <text evidence="7">The sequence shown here is derived from an EMBL/GenBank/DDBJ whole genome shotgun (WGS) entry which is preliminary data.</text>
</comment>
<evidence type="ECO:0000256" key="2">
    <source>
        <dbReference type="ARBA" id="ARBA00022692"/>
    </source>
</evidence>
<keyword evidence="4 6" id="KW-0472">Membrane</keyword>
<dbReference type="RefSeq" id="WP_184192762.1">
    <property type="nucleotide sequence ID" value="NZ_JACHGW010000001.1"/>
</dbReference>
<keyword evidence="2 6" id="KW-0812">Transmembrane</keyword>
<dbReference type="GO" id="GO:0016020">
    <property type="term" value="C:membrane"/>
    <property type="evidence" value="ECO:0007669"/>
    <property type="project" value="UniProtKB-SubCell"/>
</dbReference>
<proteinExistence type="predicted"/>
<dbReference type="Proteomes" id="UP000520814">
    <property type="component" value="Unassembled WGS sequence"/>
</dbReference>
<feature type="region of interest" description="Disordered" evidence="5">
    <location>
        <begin position="17"/>
        <end position="46"/>
    </location>
</feature>
<evidence type="ECO:0000313" key="8">
    <source>
        <dbReference type="Proteomes" id="UP000520814"/>
    </source>
</evidence>
<evidence type="ECO:0000313" key="7">
    <source>
        <dbReference type="EMBL" id="MBB6049145.1"/>
    </source>
</evidence>
<comment type="subcellular location">
    <subcellularLocation>
        <location evidence="1">Membrane</location>
        <topology evidence="1">Multi-pass membrane protein</topology>
    </subcellularLocation>
</comment>
<feature type="transmembrane region" description="Helical" evidence="6">
    <location>
        <begin position="142"/>
        <end position="166"/>
    </location>
</feature>
<evidence type="ECO:0000256" key="4">
    <source>
        <dbReference type="ARBA" id="ARBA00023136"/>
    </source>
</evidence>